<dbReference type="SMART" id="SM00028">
    <property type="entry name" value="TPR"/>
    <property type="match status" value="3"/>
</dbReference>
<dbReference type="InterPro" id="IPR011990">
    <property type="entry name" value="TPR-like_helical_dom_sf"/>
</dbReference>
<keyword evidence="2 3" id="KW-0802">TPR repeat</keyword>
<protein>
    <submittedName>
        <fullName evidence="4">TTC12 protein</fullName>
    </submittedName>
</protein>
<dbReference type="Pfam" id="PF00515">
    <property type="entry name" value="TPR_1"/>
    <property type="match status" value="1"/>
</dbReference>
<dbReference type="InterPro" id="IPR019734">
    <property type="entry name" value="TPR_rpt"/>
</dbReference>
<organism evidence="4 5">
    <name type="scientific">Heliornis fulica</name>
    <name type="common">sungrebe</name>
    <dbReference type="NCBI Taxonomy" id="54369"/>
    <lineage>
        <taxon>Eukaryota</taxon>
        <taxon>Metazoa</taxon>
        <taxon>Chordata</taxon>
        <taxon>Craniata</taxon>
        <taxon>Vertebrata</taxon>
        <taxon>Euteleostomi</taxon>
        <taxon>Archelosauria</taxon>
        <taxon>Archosauria</taxon>
        <taxon>Dinosauria</taxon>
        <taxon>Saurischia</taxon>
        <taxon>Theropoda</taxon>
        <taxon>Coelurosauria</taxon>
        <taxon>Aves</taxon>
        <taxon>Neognathae</taxon>
        <taxon>Neoaves</taxon>
        <taxon>Gruiformes</taxon>
        <taxon>Heliornithidae</taxon>
        <taxon>Heliornis</taxon>
    </lineage>
</organism>
<dbReference type="InterPro" id="IPR043195">
    <property type="entry name" value="TTC12"/>
</dbReference>
<dbReference type="EMBL" id="VXBZ01005965">
    <property type="protein sequence ID" value="NXP49362.1"/>
    <property type="molecule type" value="Genomic_DNA"/>
</dbReference>
<feature type="repeat" description="TPR" evidence="3">
    <location>
        <begin position="121"/>
        <end position="154"/>
    </location>
</feature>
<dbReference type="GO" id="GO:0005737">
    <property type="term" value="C:cytoplasm"/>
    <property type="evidence" value="ECO:0007669"/>
    <property type="project" value="TreeGrafter"/>
</dbReference>
<evidence type="ECO:0000256" key="3">
    <source>
        <dbReference type="PROSITE-ProRule" id="PRU00339"/>
    </source>
</evidence>
<dbReference type="GO" id="GO:0005813">
    <property type="term" value="C:centrosome"/>
    <property type="evidence" value="ECO:0007669"/>
    <property type="project" value="TreeGrafter"/>
</dbReference>
<dbReference type="OrthoDB" id="629492at2759"/>
<dbReference type="GO" id="GO:0007288">
    <property type="term" value="P:sperm axoneme assembly"/>
    <property type="evidence" value="ECO:0007669"/>
    <property type="project" value="TreeGrafter"/>
</dbReference>
<dbReference type="InterPro" id="IPR013105">
    <property type="entry name" value="TPR_2"/>
</dbReference>
<evidence type="ECO:0000313" key="4">
    <source>
        <dbReference type="EMBL" id="NXP49362.1"/>
    </source>
</evidence>
<evidence type="ECO:0000256" key="2">
    <source>
        <dbReference type="ARBA" id="ARBA00022803"/>
    </source>
</evidence>
<dbReference type="PANTHER" id="PTHR46540">
    <property type="entry name" value="TETRATRICOPEPTIDE REPEAT PROTEIN 12"/>
    <property type="match status" value="1"/>
</dbReference>
<dbReference type="AlphaFoldDB" id="A0A7L2AT99"/>
<evidence type="ECO:0000313" key="5">
    <source>
        <dbReference type="Proteomes" id="UP000590868"/>
    </source>
</evidence>
<feature type="non-terminal residue" evidence="4">
    <location>
        <position position="687"/>
    </location>
</feature>
<dbReference type="PANTHER" id="PTHR46540:SF1">
    <property type="entry name" value="TETRATRICOPEPTIDE REPEAT PROTEIN 12"/>
    <property type="match status" value="1"/>
</dbReference>
<name>A0A7L2AT99_9GRUI</name>
<dbReference type="Gene3D" id="1.25.40.10">
    <property type="entry name" value="Tetratricopeptide repeat domain"/>
    <property type="match status" value="1"/>
</dbReference>
<reference evidence="4 5" key="1">
    <citation type="submission" date="2019-09" db="EMBL/GenBank/DDBJ databases">
        <title>Bird 10,000 Genomes (B10K) Project - Family phase.</title>
        <authorList>
            <person name="Zhang G."/>
        </authorList>
    </citation>
    <scope>NUCLEOTIDE SEQUENCE [LARGE SCALE GENOMIC DNA]</scope>
    <source>
        <strain evidence="4">B10K-DU-001-55</strain>
        <tissue evidence="4">Muscle</tissue>
    </source>
</reference>
<keyword evidence="5" id="KW-1185">Reference proteome</keyword>
<dbReference type="InterPro" id="IPR016024">
    <property type="entry name" value="ARM-type_fold"/>
</dbReference>
<comment type="caution">
    <text evidence="4">The sequence shown here is derived from an EMBL/GenBank/DDBJ whole genome shotgun (WGS) entry which is preliminary data.</text>
</comment>
<gene>
    <name evidence="4" type="primary">Ttc12</name>
    <name evidence="4" type="ORF">HELFUL_R11748</name>
</gene>
<dbReference type="InterPro" id="IPR011989">
    <property type="entry name" value="ARM-like"/>
</dbReference>
<dbReference type="Pfam" id="PF07719">
    <property type="entry name" value="TPR_2"/>
    <property type="match status" value="1"/>
</dbReference>
<proteinExistence type="predicted"/>
<sequence length="687" mass="76490">LANLVQGLSSTDPAVKEKAIAETEKRLHDQKTSQEEESKTVVNRTVINSQSSDTTNAEAVNTDGLLAVLEKDAKERAELRKRNEHIANALKEEGNDAFRKGHYVLAVQRYTQGLKKIRDKQELYTNRAQAYMKMQEYEKAISDCEWALKCNEKCIKAYFLMGKAHLALKHYSESRQCYEKILQIDLQKESLFKDCMNEVNLEEKRMKDEERAMKEVQSGNPAALSVKELLKKMDRPDQNILYYTGAIRLLTGAVKDCTEKTLFRINNGFSILKDNEVIRRGFCAERKTSAEVDLSVSLLTLWQAVCSGNEENQRLLLTHPDVSAQLPKLLSSGIWEIQKETLALISLYSENENGRRLLVRHQGQTKWLPILMMFVSSTDARASSAMNILSDLTQEERFKIQCRVSLSTDALPLFTQLLTSAKLVNQAALAQCIGIVGNLCADAVIRKQMAECRECWQACTKLVGESFDVSSHKYQDCLFAVLGLMMNLLLESNMTIQDFAVDISGSCMSLLRHEDGRIVTRAIGVLSRILQASSSAVEEAVKGGVVKKMIKFLKTGGEITSNYGIKTLTVCTRSNRQAQEDLVKTDKGFSVLLKLLDSENEMIVGNAACCLGQCLVVPGAATSLLNSNIVMILLKHAGGDATRTSVQENAAIALGKLCVAEPRHLFQLRKLNGLAILNSSVKYVHST</sequence>
<feature type="repeat" description="TPR" evidence="3">
    <location>
        <begin position="155"/>
        <end position="188"/>
    </location>
</feature>
<keyword evidence="1" id="KW-0677">Repeat</keyword>
<dbReference type="SUPFAM" id="SSF48371">
    <property type="entry name" value="ARM repeat"/>
    <property type="match status" value="1"/>
</dbReference>
<dbReference type="Proteomes" id="UP000590868">
    <property type="component" value="Unassembled WGS sequence"/>
</dbReference>
<dbReference type="SUPFAM" id="SSF48452">
    <property type="entry name" value="TPR-like"/>
    <property type="match status" value="1"/>
</dbReference>
<accession>A0A7L2AT99</accession>
<feature type="non-terminal residue" evidence="4">
    <location>
        <position position="1"/>
    </location>
</feature>
<dbReference type="Gene3D" id="1.25.10.10">
    <property type="entry name" value="Leucine-rich Repeat Variant"/>
    <property type="match status" value="2"/>
</dbReference>
<evidence type="ECO:0000256" key="1">
    <source>
        <dbReference type="ARBA" id="ARBA00022737"/>
    </source>
</evidence>
<dbReference type="GO" id="GO:0070286">
    <property type="term" value="P:axonemal dynein complex assembly"/>
    <property type="evidence" value="ECO:0007669"/>
    <property type="project" value="TreeGrafter"/>
</dbReference>
<dbReference type="PROSITE" id="PS50005">
    <property type="entry name" value="TPR"/>
    <property type="match status" value="2"/>
</dbReference>